<evidence type="ECO:0000313" key="3">
    <source>
        <dbReference type="Proteomes" id="UP001305414"/>
    </source>
</evidence>
<evidence type="ECO:0000313" key="2">
    <source>
        <dbReference type="EMBL" id="KAK5625723.1"/>
    </source>
</evidence>
<organism evidence="2 3">
    <name type="scientific">Xylaria bambusicola</name>
    <dbReference type="NCBI Taxonomy" id="326684"/>
    <lineage>
        <taxon>Eukaryota</taxon>
        <taxon>Fungi</taxon>
        <taxon>Dikarya</taxon>
        <taxon>Ascomycota</taxon>
        <taxon>Pezizomycotina</taxon>
        <taxon>Sordariomycetes</taxon>
        <taxon>Xylariomycetidae</taxon>
        <taxon>Xylariales</taxon>
        <taxon>Xylariaceae</taxon>
        <taxon>Xylaria</taxon>
    </lineage>
</organism>
<protein>
    <submittedName>
        <fullName evidence="2">Uncharacterized protein</fullName>
    </submittedName>
</protein>
<feature type="region of interest" description="Disordered" evidence="1">
    <location>
        <begin position="126"/>
        <end position="146"/>
    </location>
</feature>
<evidence type="ECO:0000256" key="1">
    <source>
        <dbReference type="SAM" id="MobiDB-lite"/>
    </source>
</evidence>
<comment type="caution">
    <text evidence="2">The sequence shown here is derived from an EMBL/GenBank/DDBJ whole genome shotgun (WGS) entry which is preliminary data.</text>
</comment>
<dbReference type="EMBL" id="JAWHQM010000002">
    <property type="protein sequence ID" value="KAK5625723.1"/>
    <property type="molecule type" value="Genomic_DNA"/>
</dbReference>
<name>A0AAN7UBW3_9PEZI</name>
<keyword evidence="3" id="KW-1185">Reference proteome</keyword>
<gene>
    <name evidence="2" type="ORF">RRF57_001439</name>
</gene>
<accession>A0AAN7UBW3</accession>
<reference evidence="2 3" key="1">
    <citation type="submission" date="2023-10" db="EMBL/GenBank/DDBJ databases">
        <title>Draft genome sequence of Xylaria bambusicola isolate GMP-LS, the root and basal stem rot pathogen of sugarcane in Indonesia.</title>
        <authorList>
            <person name="Selvaraj P."/>
            <person name="Muralishankar V."/>
            <person name="Muruganantham S."/>
            <person name="Sp S."/>
            <person name="Haryani S."/>
            <person name="Lau K.J.X."/>
            <person name="Naqvi N.I."/>
        </authorList>
    </citation>
    <scope>NUCLEOTIDE SEQUENCE [LARGE SCALE GENOMIC DNA]</scope>
    <source>
        <strain evidence="2">GMP-LS</strain>
    </source>
</reference>
<sequence length="167" mass="19220">MLTSLGVREYCTTPSIQVKLWNLIQNHSLRFINSRYFPRSFSLEYGNFCLPGHIIEVRDDPQEDRMSPSYDLSSLPSLSSRSLSACGLKAIWHLPTADVVRWENRYDQTLLCINLARIMKLSELDDSVSNNDSDDEEDDVTDEFYTPYSPPLEQMAKIFFKGGRNVL</sequence>
<feature type="compositionally biased region" description="Acidic residues" evidence="1">
    <location>
        <begin position="132"/>
        <end position="142"/>
    </location>
</feature>
<proteinExistence type="predicted"/>
<dbReference type="Proteomes" id="UP001305414">
    <property type="component" value="Unassembled WGS sequence"/>
</dbReference>
<dbReference type="AlphaFoldDB" id="A0AAN7UBW3"/>